<keyword evidence="4" id="KW-0804">Transcription</keyword>
<evidence type="ECO:0000259" key="5">
    <source>
        <dbReference type="PROSITE" id="PS50931"/>
    </source>
</evidence>
<evidence type="ECO:0000313" key="7">
    <source>
        <dbReference type="Proteomes" id="UP000675940"/>
    </source>
</evidence>
<evidence type="ECO:0000256" key="3">
    <source>
        <dbReference type="ARBA" id="ARBA00023125"/>
    </source>
</evidence>
<dbReference type="SUPFAM" id="SSF53850">
    <property type="entry name" value="Periplasmic binding protein-like II"/>
    <property type="match status" value="1"/>
</dbReference>
<dbReference type="Gene3D" id="1.10.10.10">
    <property type="entry name" value="Winged helix-like DNA-binding domain superfamily/Winged helix DNA-binding domain"/>
    <property type="match status" value="1"/>
</dbReference>
<comment type="caution">
    <text evidence="6">The sequence shown here is derived from an EMBL/GenBank/DDBJ whole genome shotgun (WGS) entry which is preliminary data.</text>
</comment>
<dbReference type="GO" id="GO:0000976">
    <property type="term" value="F:transcription cis-regulatory region binding"/>
    <property type="evidence" value="ECO:0007669"/>
    <property type="project" value="TreeGrafter"/>
</dbReference>
<dbReference type="PANTHER" id="PTHR30126">
    <property type="entry name" value="HTH-TYPE TRANSCRIPTIONAL REGULATOR"/>
    <property type="match status" value="1"/>
</dbReference>
<dbReference type="SUPFAM" id="SSF46785">
    <property type="entry name" value="Winged helix' DNA-binding domain"/>
    <property type="match status" value="1"/>
</dbReference>
<dbReference type="PROSITE" id="PS50931">
    <property type="entry name" value="HTH_LYSR"/>
    <property type="match status" value="1"/>
</dbReference>
<dbReference type="Proteomes" id="UP000675940">
    <property type="component" value="Unassembled WGS sequence"/>
</dbReference>
<keyword evidence="7" id="KW-1185">Reference proteome</keyword>
<evidence type="ECO:0000313" key="6">
    <source>
        <dbReference type="EMBL" id="MBP0482209.1"/>
    </source>
</evidence>
<sequence length="325" mass="35850">MEFNWLRDFIALAATQSFSRAAEERHVSQPAFSRRIRALEAAIGATLINRETLPLSLTPAGEIFHGQAEAMLRTLEDTIERCQAAEVEDENLLRLAASQSLYTTYHARHVQPQANEGLLSVELGAVDWPAEKFAAALHSGSVDLVLVYWHPSLRFLDVLDTGAFEHAVLARDAFVPVSKPDAEGRPVFRLPTADKTRVPLLSYGSASVLRPLVDDLLARHAGTVDTLQVSQNALSSSVKALILEGFGLGWLPRRFAQAELDRGTLVPAGDDRFEAPLEIRLYSRRESPKPKLAQVREALCAPQADDHPDTAQVVRLKPIQQGDRQ</sequence>
<dbReference type="PANTHER" id="PTHR30126:SF2">
    <property type="entry name" value="HTH-TYPE TRANSCRIPTIONAL REGULATOR YJIE"/>
    <property type="match status" value="1"/>
</dbReference>
<comment type="similarity">
    <text evidence="1">Belongs to the LysR transcriptional regulatory family.</text>
</comment>
<dbReference type="FunFam" id="1.10.10.10:FF:000001">
    <property type="entry name" value="LysR family transcriptional regulator"/>
    <property type="match status" value="1"/>
</dbReference>
<accession>A0A940S2P4</accession>
<dbReference type="InterPro" id="IPR036388">
    <property type="entry name" value="WH-like_DNA-bd_sf"/>
</dbReference>
<dbReference type="AlphaFoldDB" id="A0A940S2P4"/>
<dbReference type="InterPro" id="IPR005119">
    <property type="entry name" value="LysR_subst-bd"/>
</dbReference>
<keyword evidence="3" id="KW-0238">DNA-binding</keyword>
<name>A0A940S2P4_9RHOB</name>
<dbReference type="EMBL" id="JAGISH010000003">
    <property type="protein sequence ID" value="MBP0482209.1"/>
    <property type="molecule type" value="Genomic_DNA"/>
</dbReference>
<evidence type="ECO:0000256" key="1">
    <source>
        <dbReference type="ARBA" id="ARBA00009437"/>
    </source>
</evidence>
<evidence type="ECO:0000256" key="2">
    <source>
        <dbReference type="ARBA" id="ARBA00023015"/>
    </source>
</evidence>
<dbReference type="InterPro" id="IPR036390">
    <property type="entry name" value="WH_DNA-bd_sf"/>
</dbReference>
<protein>
    <submittedName>
        <fullName evidence="6">LysR family transcriptional regulator</fullName>
    </submittedName>
</protein>
<dbReference type="RefSeq" id="WP_209360072.1">
    <property type="nucleotide sequence ID" value="NZ_JAGISH010000003.1"/>
</dbReference>
<proteinExistence type="inferred from homology"/>
<organism evidence="6 7">
    <name type="scientific">Sagittula salina</name>
    <dbReference type="NCBI Taxonomy" id="2820268"/>
    <lineage>
        <taxon>Bacteria</taxon>
        <taxon>Pseudomonadati</taxon>
        <taxon>Pseudomonadota</taxon>
        <taxon>Alphaproteobacteria</taxon>
        <taxon>Rhodobacterales</taxon>
        <taxon>Roseobacteraceae</taxon>
        <taxon>Sagittula</taxon>
    </lineage>
</organism>
<dbReference type="InterPro" id="IPR000847">
    <property type="entry name" value="LysR_HTH_N"/>
</dbReference>
<evidence type="ECO:0000256" key="4">
    <source>
        <dbReference type="ARBA" id="ARBA00023163"/>
    </source>
</evidence>
<dbReference type="Gene3D" id="3.40.190.10">
    <property type="entry name" value="Periplasmic binding protein-like II"/>
    <property type="match status" value="2"/>
</dbReference>
<dbReference type="Pfam" id="PF00126">
    <property type="entry name" value="HTH_1"/>
    <property type="match status" value="1"/>
</dbReference>
<feature type="domain" description="HTH lysR-type" evidence="5">
    <location>
        <begin position="1"/>
        <end position="58"/>
    </location>
</feature>
<reference evidence="6" key="1">
    <citation type="submission" date="2021-03" db="EMBL/GenBank/DDBJ databases">
        <title>Sagittula salina sp. nov. strain M10.9X isolated from the marine waste.</title>
        <authorList>
            <person name="Satari L."/>
            <person name="Molina-Menor E."/>
            <person name="Vidal-Verdu A."/>
            <person name="Pascual J."/>
            <person name="Pereto J."/>
            <person name="Porcar M."/>
        </authorList>
    </citation>
    <scope>NUCLEOTIDE SEQUENCE</scope>
    <source>
        <strain evidence="6">M10.9X</strain>
    </source>
</reference>
<dbReference type="GO" id="GO:0003700">
    <property type="term" value="F:DNA-binding transcription factor activity"/>
    <property type="evidence" value="ECO:0007669"/>
    <property type="project" value="InterPro"/>
</dbReference>
<keyword evidence="2" id="KW-0805">Transcription regulation</keyword>
<dbReference type="PRINTS" id="PR00039">
    <property type="entry name" value="HTHLYSR"/>
</dbReference>
<dbReference type="Pfam" id="PF03466">
    <property type="entry name" value="LysR_substrate"/>
    <property type="match status" value="1"/>
</dbReference>
<gene>
    <name evidence="6" type="ORF">J5474_06860</name>
</gene>